<dbReference type="AlphaFoldDB" id="A0A1S8YJR7"/>
<evidence type="ECO:0000313" key="2">
    <source>
        <dbReference type="EMBL" id="OON39324.1"/>
    </source>
</evidence>
<accession>A0A1S8YJR7</accession>
<evidence type="ECO:0000259" key="1">
    <source>
        <dbReference type="Pfam" id="PF25319"/>
    </source>
</evidence>
<protein>
    <recommendedName>
        <fullName evidence="1">DNA utilization protein HofO C-terminal domain-containing protein</fullName>
    </recommendedName>
</protein>
<name>A0A1S8YJR7_9GAMM</name>
<evidence type="ECO:0000313" key="3">
    <source>
        <dbReference type="Proteomes" id="UP000190667"/>
    </source>
</evidence>
<dbReference type="Pfam" id="PF25319">
    <property type="entry name" value="HofO"/>
    <property type="match status" value="1"/>
</dbReference>
<dbReference type="RefSeq" id="WP_078003258.1">
    <property type="nucleotide sequence ID" value="NZ_MRUL01000009.1"/>
</dbReference>
<gene>
    <name evidence="2" type="ORF">BTJ39_13655</name>
</gene>
<dbReference type="InterPro" id="IPR057522">
    <property type="entry name" value="HofO_C"/>
</dbReference>
<dbReference type="OrthoDB" id="6636729at2"/>
<dbReference type="STRING" id="1926881.BTJ39_13655"/>
<proteinExistence type="predicted"/>
<feature type="domain" description="DNA utilization protein HofO C-terminal" evidence="1">
    <location>
        <begin position="93"/>
        <end position="164"/>
    </location>
</feature>
<dbReference type="Proteomes" id="UP000190667">
    <property type="component" value="Unassembled WGS sequence"/>
</dbReference>
<keyword evidence="3" id="KW-1185">Reference proteome</keyword>
<organism evidence="2 3">
    <name type="scientific">Izhakiella australiensis</name>
    <dbReference type="NCBI Taxonomy" id="1926881"/>
    <lineage>
        <taxon>Bacteria</taxon>
        <taxon>Pseudomonadati</taxon>
        <taxon>Pseudomonadota</taxon>
        <taxon>Gammaproteobacteria</taxon>
        <taxon>Enterobacterales</taxon>
        <taxon>Erwiniaceae</taxon>
        <taxon>Izhakiella</taxon>
    </lineage>
</organism>
<dbReference type="EMBL" id="MRUL01000009">
    <property type="protein sequence ID" value="OON39324.1"/>
    <property type="molecule type" value="Genomic_DNA"/>
</dbReference>
<sequence>MIESGIWWLLTSPPWRRCCILLLMALWLSFGCWLVTGRAAGQQAIQLAQQQRYLRSNAASCLQQLAALPASRLLHARQSQQSKRVVDLARRDFSLSALLRASRAHLLQWQTSPSTRSLQIAVEWPQVSPLMTSLLRQLPGAVISRLRLRLRERTLYMNLVLEVADEPTLAAATAL</sequence>
<reference evidence="2 3" key="1">
    <citation type="submission" date="2016-12" db="EMBL/GenBank/DDBJ databases">
        <title>Izhakiella australiana sp. nov. of genus Izhakiella isolated from Australian desert.</title>
        <authorList>
            <person name="Ji M."/>
        </authorList>
    </citation>
    <scope>NUCLEOTIDE SEQUENCE [LARGE SCALE GENOMIC DNA]</scope>
    <source>
        <strain evidence="2 3">D4N98</strain>
    </source>
</reference>
<comment type="caution">
    <text evidence="2">The sequence shown here is derived from an EMBL/GenBank/DDBJ whole genome shotgun (WGS) entry which is preliminary data.</text>
</comment>